<organism evidence="1 2">
    <name type="scientific">Streptomyces noursei</name>
    <name type="common">Streptomyces albulus</name>
    <dbReference type="NCBI Taxonomy" id="1971"/>
    <lineage>
        <taxon>Bacteria</taxon>
        <taxon>Bacillati</taxon>
        <taxon>Actinomycetota</taxon>
        <taxon>Actinomycetes</taxon>
        <taxon>Kitasatosporales</taxon>
        <taxon>Streptomycetaceae</taxon>
        <taxon>Streptomyces</taxon>
    </lineage>
</organism>
<dbReference type="Proteomes" id="UP000288351">
    <property type="component" value="Unassembled WGS sequence"/>
</dbReference>
<dbReference type="RefSeq" id="WP_124428051.1">
    <property type="nucleotide sequence ID" value="NC_006571.1"/>
</dbReference>
<proteinExistence type="predicted"/>
<gene>
    <name evidence="1" type="ORF">SALB_00693</name>
</gene>
<dbReference type="AlphaFoldDB" id="A0A401QRM0"/>
<name>A0A401QRM0_STRNR</name>
<dbReference type="EMBL" id="BHXC01000005">
    <property type="protein sequence ID" value="GCB88024.1"/>
    <property type="molecule type" value="Genomic_DNA"/>
</dbReference>
<accession>A0A401QRM0</accession>
<sequence>MNQYNRVGTIVGGPYFAVLGAHGGAGATTVTRFLDPKGTGGSIELARGSEMPAGYVPVVVVRSTAYGMHCAAHLLGTWHPSIPRPWLVIVKDAPLSAPKPVTFRRHTLQRRVLGIADVPYLAHLRAAEKPDEVLNQKAVQRAAQQLRVKLGFSR</sequence>
<evidence type="ECO:0000313" key="2">
    <source>
        <dbReference type="Proteomes" id="UP000288351"/>
    </source>
</evidence>
<protein>
    <submittedName>
        <fullName evidence="1">Uncharacterized protein</fullName>
    </submittedName>
</protein>
<reference evidence="1 2" key="1">
    <citation type="journal article" date="2019" name="Microbiol. Resour. Announc.">
        <title>Draft Genome Sequence of the Most Traditional epsilon-Poly-l-Lysine Producer, Streptomyces albulus NBRC14147.</title>
        <authorList>
            <person name="Yamanaka K."/>
            <person name="Hamano Y."/>
        </authorList>
    </citation>
    <scope>NUCLEOTIDE SEQUENCE [LARGE SCALE GENOMIC DNA]</scope>
    <source>
        <strain evidence="1 2">NBRC 14147</strain>
    </source>
</reference>
<evidence type="ECO:0000313" key="1">
    <source>
        <dbReference type="EMBL" id="GCB88024.1"/>
    </source>
</evidence>
<comment type="caution">
    <text evidence="1">The sequence shown here is derived from an EMBL/GenBank/DDBJ whole genome shotgun (WGS) entry which is preliminary data.</text>
</comment>